<gene>
    <name evidence="1" type="ORF">NX784_24955</name>
</gene>
<comment type="caution">
    <text evidence="1">The sequence shown here is derived from an EMBL/GenBank/DDBJ whole genome shotgun (WGS) entry which is preliminary data.</text>
</comment>
<dbReference type="RefSeq" id="WP_258819385.1">
    <property type="nucleotide sequence ID" value="NZ_JANUGW010000025.1"/>
</dbReference>
<dbReference type="EMBL" id="JANUGW010000025">
    <property type="protein sequence ID" value="MCS0584841.1"/>
    <property type="molecule type" value="Genomic_DNA"/>
</dbReference>
<evidence type="ECO:0000313" key="2">
    <source>
        <dbReference type="Proteomes" id="UP001204151"/>
    </source>
</evidence>
<protein>
    <submittedName>
        <fullName evidence="1">Uncharacterized protein</fullName>
    </submittedName>
</protein>
<reference evidence="1 2" key="1">
    <citation type="submission" date="2022-08" db="EMBL/GenBank/DDBJ databases">
        <title>Reclassification of Massilia species as members of the genera Telluria, Duganella, Pseudoduganella, Mokoshia gen. nov. and Zemynaea gen. nov. using orthogonal and non-orthogonal genome-based approaches.</title>
        <authorList>
            <person name="Bowman J.P."/>
        </authorList>
    </citation>
    <scope>NUCLEOTIDE SEQUENCE [LARGE SCALE GENOMIC DNA]</scope>
    <source>
        <strain evidence="1 2">JCM 31316</strain>
    </source>
</reference>
<proteinExistence type="predicted"/>
<evidence type="ECO:0000313" key="1">
    <source>
        <dbReference type="EMBL" id="MCS0584841.1"/>
    </source>
</evidence>
<dbReference type="Proteomes" id="UP001204151">
    <property type="component" value="Unassembled WGS sequence"/>
</dbReference>
<sequence length="226" mass="24455">MRKMATGFTDVPINWTSSASQSFHVPIACLMVLNCAGGVDKYVEQDRLRLQMWLNGPSFSGMISQVFVPKHGIQDAKVAAAVWVMPGTYDVSLVWCSEIGVNGSVSFDFKGGPLLIEDNNKALGLNMRNAAARCECLLHFAQPRTVDVKSRFMTDSLTDWAKIDVDFRAVPSGAVQPYSTGQVLDGDLILNLTSIPLDQSGSGSTIVSIVPTNHDGVGRFLEVDVS</sequence>
<organism evidence="1 2">
    <name type="scientific">Massilia pinisoli</name>
    <dbReference type="NCBI Taxonomy" id="1772194"/>
    <lineage>
        <taxon>Bacteria</taxon>
        <taxon>Pseudomonadati</taxon>
        <taxon>Pseudomonadota</taxon>
        <taxon>Betaproteobacteria</taxon>
        <taxon>Burkholderiales</taxon>
        <taxon>Oxalobacteraceae</taxon>
        <taxon>Telluria group</taxon>
        <taxon>Massilia</taxon>
    </lineage>
</organism>
<name>A0ABT1ZY44_9BURK</name>
<keyword evidence="2" id="KW-1185">Reference proteome</keyword>
<accession>A0ABT1ZY44</accession>